<evidence type="ECO:0000313" key="2">
    <source>
        <dbReference type="Proteomes" id="UP000023541"/>
    </source>
</evidence>
<organism evidence="1 2">
    <name type="scientific">Aquimarina atlantica</name>
    <dbReference type="NCBI Taxonomy" id="1317122"/>
    <lineage>
        <taxon>Bacteria</taxon>
        <taxon>Pseudomonadati</taxon>
        <taxon>Bacteroidota</taxon>
        <taxon>Flavobacteriia</taxon>
        <taxon>Flavobacteriales</taxon>
        <taxon>Flavobacteriaceae</taxon>
        <taxon>Aquimarina</taxon>
    </lineage>
</organism>
<accession>A0A023BSW3</accession>
<dbReference type="STRING" id="1317122.ATO12_18930"/>
<keyword evidence="2" id="KW-1185">Reference proteome</keyword>
<reference evidence="1 2" key="1">
    <citation type="submission" date="2014-04" db="EMBL/GenBank/DDBJ databases">
        <title>Aquimarina sp. 22II-S11-z7 Genome Sequencing.</title>
        <authorList>
            <person name="Lai Q."/>
        </authorList>
    </citation>
    <scope>NUCLEOTIDE SEQUENCE [LARGE SCALE GENOMIC DNA]</scope>
    <source>
        <strain evidence="1 2">22II-S11-z7</strain>
    </source>
</reference>
<dbReference type="SUPFAM" id="SSF88713">
    <property type="entry name" value="Glycoside hydrolase/deacetylase"/>
    <property type="match status" value="1"/>
</dbReference>
<dbReference type="AlphaFoldDB" id="A0A023BSW3"/>
<dbReference type="Proteomes" id="UP000023541">
    <property type="component" value="Unassembled WGS sequence"/>
</dbReference>
<dbReference type="OrthoDB" id="1016932at2"/>
<protein>
    <recommendedName>
        <fullName evidence="3">NodB homology domain-containing protein</fullName>
    </recommendedName>
</protein>
<sequence>MDFTVQRYRELLRALMNNGYQFQTFAEFIAKPGKKSIVLRHDVDLLPQNSLAFAKLQASKGIKGTYYFRAVPESWNEKIILKIADLGHEIGYHYECLTTTKGDVEAGIQDFRNNLFALRELTPVSTICMHGSPLSKYDSKDLWKTYRYQDFGIIGEPYFDIDYDKVYYLTDTGRKWDGHKTSVRDWVNTRYDKTFHSTPEIVEALKNAAFPNQVMFTFHPQRWNDNIIKWSKELVLQNVKNVVKKHFYVKNNL</sequence>
<proteinExistence type="predicted"/>
<dbReference type="InterPro" id="IPR011330">
    <property type="entry name" value="Glyco_hydro/deAcase_b/a-brl"/>
</dbReference>
<evidence type="ECO:0000313" key="1">
    <source>
        <dbReference type="EMBL" id="EZH73086.1"/>
    </source>
</evidence>
<dbReference type="eggNOG" id="COG0726">
    <property type="taxonomic scope" value="Bacteria"/>
</dbReference>
<comment type="caution">
    <text evidence="1">The sequence shown here is derived from an EMBL/GenBank/DDBJ whole genome shotgun (WGS) entry which is preliminary data.</text>
</comment>
<name>A0A023BSW3_9FLAO</name>
<dbReference type="GO" id="GO:0005975">
    <property type="term" value="P:carbohydrate metabolic process"/>
    <property type="evidence" value="ECO:0007669"/>
    <property type="project" value="InterPro"/>
</dbReference>
<evidence type="ECO:0008006" key="3">
    <source>
        <dbReference type="Google" id="ProtNLM"/>
    </source>
</evidence>
<dbReference type="EMBL" id="AQRA01000006">
    <property type="protein sequence ID" value="EZH73086.1"/>
    <property type="molecule type" value="Genomic_DNA"/>
</dbReference>
<gene>
    <name evidence="1" type="ORF">ATO12_18930</name>
</gene>